<dbReference type="PANTHER" id="PTHR10788">
    <property type="entry name" value="TREHALOSE-6-PHOSPHATE SYNTHASE"/>
    <property type="match status" value="1"/>
</dbReference>
<dbReference type="Pfam" id="PF02358">
    <property type="entry name" value="Trehalose_PPase"/>
    <property type="match status" value="1"/>
</dbReference>
<dbReference type="GO" id="GO:0005992">
    <property type="term" value="P:trehalose biosynthetic process"/>
    <property type="evidence" value="ECO:0007669"/>
    <property type="project" value="InterPro"/>
</dbReference>
<dbReference type="GO" id="GO:0005946">
    <property type="term" value="C:alpha,alpha-trehalose-phosphate synthase complex (UDP-forming)"/>
    <property type="evidence" value="ECO:0007669"/>
    <property type="project" value="TreeGrafter"/>
</dbReference>
<feature type="domain" description="FAD-binding" evidence="5">
    <location>
        <begin position="6"/>
        <end position="367"/>
    </location>
</feature>
<keyword evidence="1" id="KW-0285">Flavoprotein</keyword>
<dbReference type="GO" id="GO:0003825">
    <property type="term" value="F:alpha,alpha-trehalose-phosphate synthase (UDP-forming) activity"/>
    <property type="evidence" value="ECO:0007669"/>
    <property type="project" value="TreeGrafter"/>
</dbReference>
<evidence type="ECO:0000256" key="2">
    <source>
        <dbReference type="ARBA" id="ARBA00022827"/>
    </source>
</evidence>
<feature type="region of interest" description="Disordered" evidence="4">
    <location>
        <begin position="497"/>
        <end position="529"/>
    </location>
</feature>
<reference evidence="6" key="1">
    <citation type="submission" date="2023-03" db="EMBL/GenBank/DDBJ databases">
        <title>Massive genome expansion in bonnet fungi (Mycena s.s.) driven by repeated elements and novel gene families across ecological guilds.</title>
        <authorList>
            <consortium name="Lawrence Berkeley National Laboratory"/>
            <person name="Harder C.B."/>
            <person name="Miyauchi S."/>
            <person name="Viragh M."/>
            <person name="Kuo A."/>
            <person name="Thoen E."/>
            <person name="Andreopoulos B."/>
            <person name="Lu D."/>
            <person name="Skrede I."/>
            <person name="Drula E."/>
            <person name="Henrissat B."/>
            <person name="Morin E."/>
            <person name="Kohler A."/>
            <person name="Barry K."/>
            <person name="LaButti K."/>
            <person name="Morin E."/>
            <person name="Salamov A."/>
            <person name="Lipzen A."/>
            <person name="Mereny Z."/>
            <person name="Hegedus B."/>
            <person name="Baldrian P."/>
            <person name="Stursova M."/>
            <person name="Weitz H."/>
            <person name="Taylor A."/>
            <person name="Grigoriev I.V."/>
            <person name="Nagy L.G."/>
            <person name="Martin F."/>
            <person name="Kauserud H."/>
        </authorList>
    </citation>
    <scope>NUCLEOTIDE SEQUENCE</scope>
    <source>
        <strain evidence="6">CBHHK188m</strain>
    </source>
</reference>
<protein>
    <submittedName>
        <fullName evidence="6">Glycosyltransferase family 20-domain-containing protein</fullName>
    </submittedName>
</protein>
<proteinExistence type="predicted"/>
<dbReference type="InterPro" id="IPR036188">
    <property type="entry name" value="FAD/NAD-bd_sf"/>
</dbReference>
<dbReference type="SUPFAM" id="SSF56784">
    <property type="entry name" value="HAD-like"/>
    <property type="match status" value="1"/>
</dbReference>
<evidence type="ECO:0000259" key="5">
    <source>
        <dbReference type="Pfam" id="PF01494"/>
    </source>
</evidence>
<dbReference type="Gene3D" id="3.40.50.2000">
    <property type="entry name" value="Glycogen Phosphorylase B"/>
    <property type="match status" value="2"/>
</dbReference>
<dbReference type="GO" id="GO:0004805">
    <property type="term" value="F:trehalose-phosphatase activity"/>
    <property type="evidence" value="ECO:0007669"/>
    <property type="project" value="TreeGrafter"/>
</dbReference>
<dbReference type="SUPFAM" id="SSF51905">
    <property type="entry name" value="FAD/NAD(P)-binding domain"/>
    <property type="match status" value="1"/>
</dbReference>
<dbReference type="Proteomes" id="UP001215280">
    <property type="component" value="Unassembled WGS sequence"/>
</dbReference>
<evidence type="ECO:0000313" key="6">
    <source>
        <dbReference type="EMBL" id="KAJ7784837.1"/>
    </source>
</evidence>
<sequence>MSTPKVRVAICGGGIGGLCLAVPLSKQAHIQVDVYEAAGRFTEIGAGLMVWARTWRIFELLGLGADFAKIVDSKPDPTVGFNYRRSDRPEGFHWNFVAMPYGCICFHRAHFLNVLVGHLPPGVAHFGKRLVSYERRAAGAIGLMFADGTRAECDVLVGCDGIKSVVRAQMLRSKAVADAQPELLSLIEPKWTGTIAYRGLVPSTDLPTQDGAKHDTLVSPMMYCGQNKHIVAYPISQGHLVNWVAFATEPEKENTYYGPEWVAPATKEEIRECFSDWEPGARTENSTKWGIHRLQPLPFYVADRVVLLGDAAHGMPPHLGAGAGQAIEFQLILQDAFILASVLAAAAPNTIDAAVEAYQQTRLPVANHGPGAPICTTLSRTPSSAYTVNAIRDHRIVVASLFLPSTAVVGTDSPISTPEISLPPPFTIPDVLQQVESAAKIPVRPSLRWQGSHAPAKSVVDDLIKIKSNNPTPAALTPHQEKVNPFSKLMDAVTTRKQQAAHTIRNPRVQQKPASPRSSRPRPSSHGGIEEWHIEHNTHCNGGLKNAIVSMGDKLKNKLWVGAVGTHTDAFTEPLRRAIDKRMRIEKACIPVWIPDAEFESSYDEFCHQVLWPCLHYAIPDAPKTKLFYETASFKQYVAVNQRFADAIIANYQDGDIIWIHDYHLMLLPAMLRVSPKIPAHAPIGFFMHVAFPSSEIFRCLSVRCQLLSGLLAANLIGFQTASYARHFRQTVSRVMAYEALPRGIQVSEGEGDGRRIRFVDVGVFPMGIDVQQLEEKKREPDVAEWVQVLKQRYAGMKILVGRDKLDEIQGVRHKLLAFQAFLEKHPEYEQKVVLIQVALQTRSTDLAGSIADVVMHINSRFSTLTYQPVVFLPTQDLTFSQYLALLTVADAFLVTSLREGMALRTHEFVECQEARHRPLILSEFTGSYSYSGFRSCIAINPWDTRGTASAIYQALTMSDDEALSRWEDLHNHVTTQTGQAFVTSFLSRCLRSRSEQHLQSHEAAPTLDMRRVLPRYKHSSKRLVLLDFEGTLWKRPKSGAPADNEDAGLERALELLRRFAADSRNDVWLLSGLPVAGVLSRIVEEVPYIGIVAENGCFVRPKTAPRRSSARMSSLSARRSGAELTPANTAATLPGGWINMVATFDLRWKSSCIEILNYFTERTPGSFVEERQASIVWRFCAGEASEDSGDRQWALRQAAEAQNHIFDSLGERYGLRIIPDDDSFLVLPNSISRSTAVGAIMHPGGPAQNAPQRGGWMSPDGPGGDGGVANGDLDLVLAVSGDEKLIQRLNELITAETVATGVKATDAKWKLDADKVLETLGVLASAAA</sequence>
<dbReference type="SUPFAM" id="SSF54373">
    <property type="entry name" value="FAD-linked reductases, C-terminal domain"/>
    <property type="match status" value="1"/>
</dbReference>
<keyword evidence="2" id="KW-0274">FAD</keyword>
<dbReference type="Gene3D" id="3.50.50.60">
    <property type="entry name" value="FAD/NAD(P)-binding domain"/>
    <property type="match status" value="1"/>
</dbReference>
<evidence type="ECO:0000256" key="1">
    <source>
        <dbReference type="ARBA" id="ARBA00022630"/>
    </source>
</evidence>
<dbReference type="EMBL" id="JARJLG010000001">
    <property type="protein sequence ID" value="KAJ7784837.1"/>
    <property type="molecule type" value="Genomic_DNA"/>
</dbReference>
<dbReference type="SUPFAM" id="SSF53756">
    <property type="entry name" value="UDP-Glycosyltransferase/glycogen phosphorylase"/>
    <property type="match status" value="1"/>
</dbReference>
<dbReference type="Pfam" id="PF01494">
    <property type="entry name" value="FAD_binding_3"/>
    <property type="match status" value="1"/>
</dbReference>
<accession>A0AAD7KHJ5</accession>
<dbReference type="GO" id="GO:0016491">
    <property type="term" value="F:oxidoreductase activity"/>
    <property type="evidence" value="ECO:0007669"/>
    <property type="project" value="UniProtKB-KW"/>
</dbReference>
<dbReference type="InterPro" id="IPR036412">
    <property type="entry name" value="HAD-like_sf"/>
</dbReference>
<dbReference type="Pfam" id="PF00982">
    <property type="entry name" value="Glyco_transf_20"/>
    <property type="match status" value="1"/>
</dbReference>
<dbReference type="GO" id="GO:0005829">
    <property type="term" value="C:cytosol"/>
    <property type="evidence" value="ECO:0007669"/>
    <property type="project" value="TreeGrafter"/>
</dbReference>
<evidence type="ECO:0000256" key="4">
    <source>
        <dbReference type="SAM" id="MobiDB-lite"/>
    </source>
</evidence>
<dbReference type="CDD" id="cd03788">
    <property type="entry name" value="GT20_TPS"/>
    <property type="match status" value="1"/>
</dbReference>
<dbReference type="InterPro" id="IPR003337">
    <property type="entry name" value="Trehalose_PPase"/>
</dbReference>
<organism evidence="6 7">
    <name type="scientific">Mycena maculata</name>
    <dbReference type="NCBI Taxonomy" id="230809"/>
    <lineage>
        <taxon>Eukaryota</taxon>
        <taxon>Fungi</taxon>
        <taxon>Dikarya</taxon>
        <taxon>Basidiomycota</taxon>
        <taxon>Agaricomycotina</taxon>
        <taxon>Agaricomycetes</taxon>
        <taxon>Agaricomycetidae</taxon>
        <taxon>Agaricales</taxon>
        <taxon>Marasmiineae</taxon>
        <taxon>Mycenaceae</taxon>
        <taxon>Mycena</taxon>
    </lineage>
</organism>
<dbReference type="PANTHER" id="PTHR10788:SF15">
    <property type="entry name" value="TREHALOSE SYNTHASE COMPLEX REGULATORY SUBUNIT TPS3-RELATED"/>
    <property type="match status" value="1"/>
</dbReference>
<evidence type="ECO:0000256" key="3">
    <source>
        <dbReference type="ARBA" id="ARBA00023002"/>
    </source>
</evidence>
<dbReference type="GO" id="GO:0071949">
    <property type="term" value="F:FAD binding"/>
    <property type="evidence" value="ECO:0007669"/>
    <property type="project" value="InterPro"/>
</dbReference>
<keyword evidence="3" id="KW-0560">Oxidoreductase</keyword>
<name>A0AAD7KHJ5_9AGAR</name>
<gene>
    <name evidence="6" type="ORF">DFH07DRAFT_947903</name>
</gene>
<feature type="compositionally biased region" description="Low complexity" evidence="4">
    <location>
        <begin position="515"/>
        <end position="525"/>
    </location>
</feature>
<comment type="caution">
    <text evidence="6">The sequence shown here is derived from an EMBL/GenBank/DDBJ whole genome shotgun (WGS) entry which is preliminary data.</text>
</comment>
<dbReference type="InterPro" id="IPR001830">
    <property type="entry name" value="Glyco_trans_20"/>
</dbReference>
<dbReference type="PRINTS" id="PR00420">
    <property type="entry name" value="RNGMNOXGNASE"/>
</dbReference>
<dbReference type="InterPro" id="IPR002938">
    <property type="entry name" value="FAD-bd"/>
</dbReference>
<keyword evidence="7" id="KW-1185">Reference proteome</keyword>
<evidence type="ECO:0000313" key="7">
    <source>
        <dbReference type="Proteomes" id="UP001215280"/>
    </source>
</evidence>